<dbReference type="OMA" id="PVWEIKF"/>
<gene>
    <name evidence="2" type="ORF">Pmar_PMAR025999</name>
</gene>
<proteinExistence type="predicted"/>
<protein>
    <submittedName>
        <fullName evidence="2">Uncharacterized protein</fullName>
    </submittedName>
</protein>
<dbReference type="OrthoDB" id="755951at2759"/>
<name>C5LK54_PERM5</name>
<dbReference type="GeneID" id="9051181"/>
<keyword evidence="3" id="KW-1185">Reference proteome</keyword>
<dbReference type="InParanoid" id="C5LK54"/>
<evidence type="ECO:0000256" key="1">
    <source>
        <dbReference type="SAM" id="MobiDB-lite"/>
    </source>
</evidence>
<reference evidence="2 3" key="1">
    <citation type="submission" date="2008-07" db="EMBL/GenBank/DDBJ databases">
        <authorList>
            <person name="El-Sayed N."/>
            <person name="Caler E."/>
            <person name="Inman J."/>
            <person name="Amedeo P."/>
            <person name="Hass B."/>
            <person name="Wortman J."/>
        </authorList>
    </citation>
    <scope>NUCLEOTIDE SEQUENCE [LARGE SCALE GENOMIC DNA]</scope>
    <source>
        <strain evidence="3">ATCC 50983 / TXsc</strain>
    </source>
</reference>
<dbReference type="EMBL" id="GG682743">
    <property type="protein sequence ID" value="EER02841.1"/>
    <property type="molecule type" value="Genomic_DNA"/>
</dbReference>
<feature type="compositionally biased region" description="Polar residues" evidence="1">
    <location>
        <begin position="74"/>
        <end position="86"/>
    </location>
</feature>
<dbReference type="Proteomes" id="UP000007800">
    <property type="component" value="Unassembled WGS sequence"/>
</dbReference>
<dbReference type="AlphaFoldDB" id="C5LK54"/>
<evidence type="ECO:0000313" key="3">
    <source>
        <dbReference type="Proteomes" id="UP000007800"/>
    </source>
</evidence>
<dbReference type="RefSeq" id="XP_002771025.1">
    <property type="nucleotide sequence ID" value="XM_002770979.1"/>
</dbReference>
<organism evidence="3">
    <name type="scientific">Perkinsus marinus (strain ATCC 50983 / TXsc)</name>
    <dbReference type="NCBI Taxonomy" id="423536"/>
    <lineage>
        <taxon>Eukaryota</taxon>
        <taxon>Sar</taxon>
        <taxon>Alveolata</taxon>
        <taxon>Perkinsozoa</taxon>
        <taxon>Perkinsea</taxon>
        <taxon>Perkinsida</taxon>
        <taxon>Perkinsidae</taxon>
        <taxon>Perkinsus</taxon>
    </lineage>
</organism>
<feature type="region of interest" description="Disordered" evidence="1">
    <location>
        <begin position="179"/>
        <end position="233"/>
    </location>
</feature>
<accession>C5LK54</accession>
<evidence type="ECO:0000313" key="2">
    <source>
        <dbReference type="EMBL" id="EER02841.1"/>
    </source>
</evidence>
<sequence>MSVSLTAHPDSLDHAQFVPGVGIVRSSGVERELSSEEEEEEAEAPQRTKSTPATGVQPSAENTFTQRMWMRYSSRASRPSHTSDPSSRVVGAARVTRKKKKSPSRQSKNKEVYCKYTVTVGRKPGSQAHYYVHDVHSVTDLLGRLADETLYPRQEASEVNADSPASPQRFAVHNSQTVPAGNSAQFVQKPHVLEEAPIMEGPEDEPSSPSRPPIWEIKFPNADSSDSPDDGAP</sequence>
<feature type="compositionally biased region" description="Polar residues" evidence="1">
    <location>
        <begin position="47"/>
        <end position="66"/>
    </location>
</feature>
<feature type="region of interest" description="Disordered" evidence="1">
    <location>
        <begin position="1"/>
        <end position="111"/>
    </location>
</feature>